<evidence type="ECO:0000256" key="4">
    <source>
        <dbReference type="ARBA" id="ARBA00023159"/>
    </source>
</evidence>
<dbReference type="Gene3D" id="3.40.190.10">
    <property type="entry name" value="Periplasmic binding protein-like II"/>
    <property type="match status" value="2"/>
</dbReference>
<comment type="similarity">
    <text evidence="1">Belongs to the LysR transcriptional regulatory family.</text>
</comment>
<feature type="domain" description="HTH lysR-type" evidence="6">
    <location>
        <begin position="6"/>
        <end position="63"/>
    </location>
</feature>
<evidence type="ECO:0000256" key="3">
    <source>
        <dbReference type="ARBA" id="ARBA00023125"/>
    </source>
</evidence>
<dbReference type="SUPFAM" id="SSF46785">
    <property type="entry name" value="Winged helix' DNA-binding domain"/>
    <property type="match status" value="1"/>
</dbReference>
<dbReference type="PANTHER" id="PTHR30537:SF70">
    <property type="entry name" value="HTH-TYPE TRANSCRIPTIONAL ACTIVATOR AMPR"/>
    <property type="match status" value="1"/>
</dbReference>
<dbReference type="GO" id="GO:0043565">
    <property type="term" value="F:sequence-specific DNA binding"/>
    <property type="evidence" value="ECO:0007669"/>
    <property type="project" value="TreeGrafter"/>
</dbReference>
<evidence type="ECO:0000259" key="6">
    <source>
        <dbReference type="PROSITE" id="PS50931"/>
    </source>
</evidence>
<dbReference type="PRINTS" id="PR00039">
    <property type="entry name" value="HTHLYSR"/>
</dbReference>
<dbReference type="Pfam" id="PF00126">
    <property type="entry name" value="HTH_1"/>
    <property type="match status" value="1"/>
</dbReference>
<evidence type="ECO:0000313" key="8">
    <source>
        <dbReference type="Proteomes" id="UP000304880"/>
    </source>
</evidence>
<proteinExistence type="inferred from homology"/>
<keyword evidence="3" id="KW-0238">DNA-binding</keyword>
<keyword evidence="2" id="KW-0805">Transcription regulation</keyword>
<accession>A0A5C4R662</accession>
<evidence type="ECO:0000256" key="5">
    <source>
        <dbReference type="ARBA" id="ARBA00023163"/>
    </source>
</evidence>
<dbReference type="RefSeq" id="WP_139598679.1">
    <property type="nucleotide sequence ID" value="NZ_VDDC01000016.1"/>
</dbReference>
<keyword evidence="5" id="KW-0804">Transcription</keyword>
<dbReference type="Pfam" id="PF03466">
    <property type="entry name" value="LysR_substrate"/>
    <property type="match status" value="1"/>
</dbReference>
<gene>
    <name evidence="7" type="ORF">FHD67_10595</name>
</gene>
<keyword evidence="4" id="KW-0010">Activator</keyword>
<dbReference type="GO" id="GO:0006351">
    <property type="term" value="P:DNA-templated transcription"/>
    <property type="evidence" value="ECO:0007669"/>
    <property type="project" value="TreeGrafter"/>
</dbReference>
<dbReference type="InterPro" id="IPR036390">
    <property type="entry name" value="WH_DNA-bd_sf"/>
</dbReference>
<dbReference type="InterPro" id="IPR000847">
    <property type="entry name" value="LysR_HTH_N"/>
</dbReference>
<evidence type="ECO:0000256" key="1">
    <source>
        <dbReference type="ARBA" id="ARBA00009437"/>
    </source>
</evidence>
<evidence type="ECO:0000313" key="7">
    <source>
        <dbReference type="EMBL" id="TNH39368.1"/>
    </source>
</evidence>
<dbReference type="Gene3D" id="1.10.10.10">
    <property type="entry name" value="Winged helix-like DNA-binding domain superfamily/Winged helix DNA-binding domain"/>
    <property type="match status" value="1"/>
</dbReference>
<dbReference type="PROSITE" id="PS50931">
    <property type="entry name" value="HTH_LYSR"/>
    <property type="match status" value="1"/>
</dbReference>
<dbReference type="GO" id="GO:0003700">
    <property type="term" value="F:DNA-binding transcription factor activity"/>
    <property type="evidence" value="ECO:0007669"/>
    <property type="project" value="InterPro"/>
</dbReference>
<evidence type="ECO:0000256" key="2">
    <source>
        <dbReference type="ARBA" id="ARBA00023015"/>
    </source>
</evidence>
<dbReference type="EMBL" id="VDDC01000016">
    <property type="protein sequence ID" value="TNH39368.1"/>
    <property type="molecule type" value="Genomic_DNA"/>
</dbReference>
<dbReference type="SUPFAM" id="SSF53850">
    <property type="entry name" value="Periplasmic binding protein-like II"/>
    <property type="match status" value="1"/>
</dbReference>
<name>A0A5C4R662_9RHOB</name>
<organism evidence="7 8">
    <name type="scientific">Paracoccus haeundaensis</name>
    <dbReference type="NCBI Taxonomy" id="225362"/>
    <lineage>
        <taxon>Bacteria</taxon>
        <taxon>Pseudomonadati</taxon>
        <taxon>Pseudomonadota</taxon>
        <taxon>Alphaproteobacteria</taxon>
        <taxon>Rhodobacterales</taxon>
        <taxon>Paracoccaceae</taxon>
        <taxon>Paracoccus</taxon>
    </lineage>
</organism>
<sequence length="295" mass="32139">MDRPNIPLNALRAFEAAARHLTLSKAAIELCVTQAALSHQIRNLEERLGVALFRRVPRGLVLTDEGAALAPVLTGSLDLIGATLDRFSSGRYHEALHVGVVGTFATGWLIPRLAGFEAAHPEVDLRIFANNNRVSIPGEGLDLAIRFGDGSWHGLQATRIMDAPLAPMCAPDRARTMSGPQAMLEQPLLRSYRTGEWERWFAGLGLACPPLRGPMLDSSIALADMAAEGHGIALLPPALFGHWTDRGRLVTLFDHSIAAGAYWLTRLQSRPETSGMRSFREWLCREVTDQPPATG</sequence>
<comment type="caution">
    <text evidence="7">The sequence shown here is derived from an EMBL/GenBank/DDBJ whole genome shotgun (WGS) entry which is preliminary data.</text>
</comment>
<dbReference type="InterPro" id="IPR036388">
    <property type="entry name" value="WH-like_DNA-bd_sf"/>
</dbReference>
<keyword evidence="8" id="KW-1185">Reference proteome</keyword>
<dbReference type="FunFam" id="1.10.10.10:FF:000038">
    <property type="entry name" value="Glycine cleavage system transcriptional activator"/>
    <property type="match status" value="1"/>
</dbReference>
<reference evidence="7 8" key="1">
    <citation type="submission" date="2019-06" db="EMBL/GenBank/DDBJ databases">
        <authorList>
            <person name="Li J."/>
        </authorList>
    </citation>
    <scope>NUCLEOTIDE SEQUENCE [LARGE SCALE GENOMIC DNA]</scope>
    <source>
        <strain evidence="7 8">CGMCC 1.8012</strain>
    </source>
</reference>
<dbReference type="PANTHER" id="PTHR30537">
    <property type="entry name" value="HTH-TYPE TRANSCRIPTIONAL REGULATOR"/>
    <property type="match status" value="1"/>
</dbReference>
<dbReference type="Proteomes" id="UP000304880">
    <property type="component" value="Unassembled WGS sequence"/>
</dbReference>
<protein>
    <submittedName>
        <fullName evidence="7">LysR family transcriptional regulator</fullName>
    </submittedName>
</protein>
<dbReference type="InterPro" id="IPR058163">
    <property type="entry name" value="LysR-type_TF_proteobact-type"/>
</dbReference>
<dbReference type="InterPro" id="IPR005119">
    <property type="entry name" value="LysR_subst-bd"/>
</dbReference>
<dbReference type="AlphaFoldDB" id="A0A5C4R662"/>